<dbReference type="Proteomes" id="UP000003811">
    <property type="component" value="Plasmid pPma4326F"/>
</dbReference>
<dbReference type="EMBL" id="CP047261">
    <property type="protein sequence ID" value="QHF00564.1"/>
    <property type="molecule type" value="Genomic_DNA"/>
</dbReference>
<dbReference type="InterPro" id="IPR035451">
    <property type="entry name" value="Ada-like_dom_sf"/>
</dbReference>
<dbReference type="Gene3D" id="3.60.10.10">
    <property type="entry name" value="Endonuclease/exonuclease/phosphatase"/>
    <property type="match status" value="1"/>
</dbReference>
<dbReference type="Gene3D" id="3.40.10.10">
    <property type="entry name" value="DNA Methylphosphotriester Repair Domain"/>
    <property type="match status" value="1"/>
</dbReference>
<geneLocation type="plasmid" evidence="6 7">
    <name>pPma4326F</name>
</geneLocation>
<evidence type="ECO:0000256" key="3">
    <source>
        <dbReference type="ARBA" id="ARBA00022801"/>
    </source>
</evidence>
<feature type="domain" description="Endonuclease/exonuclease/phosphatase" evidence="5">
    <location>
        <begin position="29"/>
        <end position="265"/>
    </location>
</feature>
<dbReference type="PANTHER" id="PTHR11371:SF31">
    <property type="entry name" value="EXTRACELLULAR NUCLEASE"/>
    <property type="match status" value="1"/>
</dbReference>
<keyword evidence="2" id="KW-0540">Nuclease</keyword>
<evidence type="ECO:0000259" key="5">
    <source>
        <dbReference type="Pfam" id="PF03372"/>
    </source>
</evidence>
<keyword evidence="3" id="KW-0378">Hydrolase</keyword>
<dbReference type="GO" id="GO:0016787">
    <property type="term" value="F:hydrolase activity"/>
    <property type="evidence" value="ECO:0007669"/>
    <property type="project" value="UniProtKB-KW"/>
</dbReference>
<evidence type="ECO:0000256" key="4">
    <source>
        <dbReference type="SAM" id="SignalP"/>
    </source>
</evidence>
<protein>
    <submittedName>
        <fullName evidence="6">DNAse</fullName>
    </submittedName>
</protein>
<dbReference type="GO" id="GO:0004536">
    <property type="term" value="F:DNA nuclease activity"/>
    <property type="evidence" value="ECO:0007669"/>
    <property type="project" value="InterPro"/>
</dbReference>
<feature type="chain" id="PRO_5035893777" evidence="4">
    <location>
        <begin position="24"/>
        <end position="376"/>
    </location>
</feature>
<comment type="similarity">
    <text evidence="1">Belongs to the DNase I family.</text>
</comment>
<dbReference type="SMART" id="SM00476">
    <property type="entry name" value="DNaseIc"/>
    <property type="match status" value="1"/>
</dbReference>
<gene>
    <name evidence="6" type="ORF">PMA4326_029080</name>
</gene>
<dbReference type="RefSeq" id="WP_138936833.1">
    <property type="nucleotide sequence ID" value="NZ_CP047261.1"/>
</dbReference>
<dbReference type="CDD" id="cd10283">
    <property type="entry name" value="MnuA_DNase1-like"/>
    <property type="match status" value="1"/>
</dbReference>
<dbReference type="InterPro" id="IPR005135">
    <property type="entry name" value="Endo/exonuclease/phosphatase"/>
</dbReference>
<proteinExistence type="inferred from homology"/>
<feature type="signal peptide" evidence="4">
    <location>
        <begin position="1"/>
        <end position="23"/>
    </location>
</feature>
<evidence type="ECO:0000256" key="2">
    <source>
        <dbReference type="ARBA" id="ARBA00022722"/>
    </source>
</evidence>
<keyword evidence="4" id="KW-0732">Signal</keyword>
<organism evidence="6 7">
    <name type="scientific">Pseudomonas syringae pv. maculicola str. ES4326</name>
    <dbReference type="NCBI Taxonomy" id="629265"/>
    <lineage>
        <taxon>Bacteria</taxon>
        <taxon>Pseudomonadati</taxon>
        <taxon>Pseudomonadota</taxon>
        <taxon>Gammaproteobacteria</taxon>
        <taxon>Pseudomonadales</taxon>
        <taxon>Pseudomonadaceae</taxon>
        <taxon>Pseudomonas</taxon>
    </lineage>
</organism>
<accession>A0A8T8CBJ3</accession>
<dbReference type="GO" id="GO:0006308">
    <property type="term" value="P:DNA catabolic process"/>
    <property type="evidence" value="ECO:0007669"/>
    <property type="project" value="InterPro"/>
</dbReference>
<keyword evidence="6" id="KW-0614">Plasmid</keyword>
<dbReference type="SUPFAM" id="SSF56219">
    <property type="entry name" value="DNase I-like"/>
    <property type="match status" value="1"/>
</dbReference>
<evidence type="ECO:0000256" key="1">
    <source>
        <dbReference type="ARBA" id="ARBA00007359"/>
    </source>
</evidence>
<dbReference type="AlphaFoldDB" id="A0A8T8CBJ3"/>
<name>A0A8T8CBJ3_PSEYM</name>
<sequence>MKKSVLMAALLVLATGVSGAAIAADARVGTWNTMRLGNGDQKSYLALAAVAANVDVLAVQEVMNDEGIQYLKLALEQRTREKWSSLCSSPVGSRNYKEQYCFLSRDSAVQYEDGAVSFLDRKHVFMREPYSARFKSLSDGKTFALATVHIIYGKSAADRTPELKELGNYWEWLEQVYPGEPIMLMGDFNMPPSDPAFESLRTRAIPMVTDGASTLSNTSGRFANLYDNVFANQSARSMMSGVGIVNYPLMLKVSHEDGRRAVSDHAPVFFQLGKARLGSAVQMAYPQGPNQQVRQVEIAQARNDSVFTPRETSGAAAVAKPSNTQAGSVHGNKSSHIYHLSSGCPSYGMISDQNLVVFGSEAEAVASNYRKAGNCR</sequence>
<dbReference type="PANTHER" id="PTHR11371">
    <property type="entry name" value="DEOXYRIBONUCLEASE"/>
    <property type="match status" value="1"/>
</dbReference>
<dbReference type="InterPro" id="IPR016202">
    <property type="entry name" value="DNase_I"/>
</dbReference>
<dbReference type="Pfam" id="PF03372">
    <property type="entry name" value="Exo_endo_phos"/>
    <property type="match status" value="1"/>
</dbReference>
<reference evidence="6 7" key="1">
    <citation type="journal article" date="2011" name="PLoS Pathog.">
        <title>Dynamic evolution of pathogenicity revealed by sequencing and comparative genomics of 19 Pseudomonas syringae isolates.</title>
        <authorList>
            <person name="Baltrus D.A."/>
            <person name="Nishimura M.T."/>
            <person name="Romanchuk A."/>
            <person name="Chang J.H."/>
            <person name="Mukhtar M.S."/>
            <person name="Cherkis K."/>
            <person name="Roach J."/>
            <person name="Grant S.R."/>
            <person name="Jones C.D."/>
            <person name="Dangl J.L."/>
        </authorList>
    </citation>
    <scope>NUCLEOTIDE SEQUENCE [LARGE SCALE GENOMIC DNA]</scope>
    <source>
        <strain evidence="6 7">ES4326</strain>
    </source>
</reference>
<evidence type="ECO:0000313" key="6">
    <source>
        <dbReference type="EMBL" id="QHF00564.1"/>
    </source>
</evidence>
<evidence type="ECO:0000313" key="7">
    <source>
        <dbReference type="Proteomes" id="UP000003811"/>
    </source>
</evidence>
<dbReference type="InterPro" id="IPR036691">
    <property type="entry name" value="Endo/exonu/phosph_ase_sf"/>
</dbReference>
<dbReference type="SUPFAM" id="SSF57884">
    <property type="entry name" value="Ada DNA repair protein, N-terminal domain (N-Ada 10)"/>
    <property type="match status" value="1"/>
</dbReference>